<sequence length="199" mass="22015">MWLVKCHGQIKGPEVFGEAGAEASAVHTVGLHCHMGFAMDPAFEPFSTDPARCCDAMPRWLQACYASPHTACSTLQMRLFSVHGGAGVSVKSFPCAMSDGPVWYGWWKVTRRDRCDMELLPVPRKCMPCLQDRWYAELMSYEHLCRRGHMLLVPVPVALLVRVDNGLLAKWHLMPTYQIAALSHTLAHVTAVDAGSSCG</sequence>
<evidence type="ECO:0000313" key="2">
    <source>
        <dbReference type="Proteomes" id="UP000001471"/>
    </source>
</evidence>
<dbReference type="EMBL" id="DS231617">
    <property type="protein sequence ID" value="EDU47263.1"/>
    <property type="molecule type" value="Genomic_DNA"/>
</dbReference>
<dbReference type="HOGENOM" id="CLU_1372827_0_0_1"/>
<protein>
    <submittedName>
        <fullName evidence="1">Uncharacterized protein</fullName>
    </submittedName>
</protein>
<evidence type="ECO:0000313" key="1">
    <source>
        <dbReference type="EMBL" id="EDU47263.1"/>
    </source>
</evidence>
<dbReference type="InParanoid" id="B2W1U0"/>
<reference evidence="2" key="1">
    <citation type="journal article" date="2013" name="G3 (Bethesda)">
        <title>Comparative genomics of a plant-pathogenic fungus, Pyrenophora tritici-repentis, reveals transduplication and the impact of repeat elements on pathogenicity and population divergence.</title>
        <authorList>
            <person name="Manning V.A."/>
            <person name="Pandelova I."/>
            <person name="Dhillon B."/>
            <person name="Wilhelm L.J."/>
            <person name="Goodwin S.B."/>
            <person name="Berlin A.M."/>
            <person name="Figueroa M."/>
            <person name="Freitag M."/>
            <person name="Hane J.K."/>
            <person name="Henrissat B."/>
            <person name="Holman W.H."/>
            <person name="Kodira C.D."/>
            <person name="Martin J."/>
            <person name="Oliver R.P."/>
            <person name="Robbertse B."/>
            <person name="Schackwitz W."/>
            <person name="Schwartz D.C."/>
            <person name="Spatafora J.W."/>
            <person name="Turgeon B.G."/>
            <person name="Yandava C."/>
            <person name="Young S."/>
            <person name="Zhou S."/>
            <person name="Zeng Q."/>
            <person name="Grigoriev I.V."/>
            <person name="Ma L.-J."/>
            <person name="Ciuffetti L.M."/>
        </authorList>
    </citation>
    <scope>NUCLEOTIDE SEQUENCE [LARGE SCALE GENOMIC DNA]</scope>
    <source>
        <strain evidence="2">Pt-1C-BFP</strain>
    </source>
</reference>
<dbReference type="AlphaFoldDB" id="B2W1U0"/>
<proteinExistence type="predicted"/>
<name>B2W1U0_PYRTR</name>
<accession>B2W1U0</accession>
<gene>
    <name evidence="1" type="ORF">PTRG_04425</name>
</gene>
<organism evidence="1 2">
    <name type="scientific">Pyrenophora tritici-repentis (strain Pt-1C-BFP)</name>
    <name type="common">Wheat tan spot fungus</name>
    <name type="synonym">Drechslera tritici-repentis</name>
    <dbReference type="NCBI Taxonomy" id="426418"/>
    <lineage>
        <taxon>Eukaryota</taxon>
        <taxon>Fungi</taxon>
        <taxon>Dikarya</taxon>
        <taxon>Ascomycota</taxon>
        <taxon>Pezizomycotina</taxon>
        <taxon>Dothideomycetes</taxon>
        <taxon>Pleosporomycetidae</taxon>
        <taxon>Pleosporales</taxon>
        <taxon>Pleosporineae</taxon>
        <taxon>Pleosporaceae</taxon>
        <taxon>Pyrenophora</taxon>
    </lineage>
</organism>
<dbReference type="Proteomes" id="UP000001471">
    <property type="component" value="Unassembled WGS sequence"/>
</dbReference>